<reference evidence="8" key="1">
    <citation type="submission" date="2020-05" db="EMBL/GenBank/DDBJ databases">
        <authorList>
            <person name="Chiriac C."/>
            <person name="Salcher M."/>
            <person name="Ghai R."/>
            <person name="Kavagutti S V."/>
        </authorList>
    </citation>
    <scope>NUCLEOTIDE SEQUENCE</scope>
</reference>
<name>A0A6J5ZQ87_9ZZZZ</name>
<dbReference type="CDD" id="cd14014">
    <property type="entry name" value="STKc_PknB_like"/>
    <property type="match status" value="1"/>
</dbReference>
<dbReference type="PANTHER" id="PTHR43289">
    <property type="entry name" value="MITOGEN-ACTIVATED PROTEIN KINASE KINASE KINASE 20-RELATED"/>
    <property type="match status" value="1"/>
</dbReference>
<keyword evidence="1" id="KW-0723">Serine/threonine-protein kinase</keyword>
<dbReference type="InterPro" id="IPR011009">
    <property type="entry name" value="Kinase-like_dom_sf"/>
</dbReference>
<dbReference type="PANTHER" id="PTHR43289:SF34">
    <property type="entry name" value="SERINE_THREONINE-PROTEIN KINASE YBDM-RELATED"/>
    <property type="match status" value="1"/>
</dbReference>
<evidence type="ECO:0000256" key="6">
    <source>
        <dbReference type="SAM" id="Phobius"/>
    </source>
</evidence>
<dbReference type="GO" id="GO:0005524">
    <property type="term" value="F:ATP binding"/>
    <property type="evidence" value="ECO:0007669"/>
    <property type="project" value="UniProtKB-KW"/>
</dbReference>
<dbReference type="Pfam" id="PF00069">
    <property type="entry name" value="Pkinase"/>
    <property type="match status" value="1"/>
</dbReference>
<accession>A0A6J5ZQ87</accession>
<gene>
    <name evidence="8" type="ORF">UFOPK3522_00980</name>
    <name evidence="9" type="ORF">UFOPK4175_00348</name>
</gene>
<evidence type="ECO:0000259" key="7">
    <source>
        <dbReference type="PROSITE" id="PS50011"/>
    </source>
</evidence>
<feature type="domain" description="Protein kinase" evidence="7">
    <location>
        <begin position="13"/>
        <end position="273"/>
    </location>
</feature>
<dbReference type="Gene3D" id="3.30.200.20">
    <property type="entry name" value="Phosphorylase Kinase, domain 1"/>
    <property type="match status" value="1"/>
</dbReference>
<evidence type="ECO:0000256" key="2">
    <source>
        <dbReference type="ARBA" id="ARBA00022679"/>
    </source>
</evidence>
<dbReference type="InterPro" id="IPR008271">
    <property type="entry name" value="Ser/Thr_kinase_AS"/>
</dbReference>
<dbReference type="InterPro" id="IPR000719">
    <property type="entry name" value="Prot_kinase_dom"/>
</dbReference>
<feature type="transmembrane region" description="Helical" evidence="6">
    <location>
        <begin position="310"/>
        <end position="331"/>
    </location>
</feature>
<dbReference type="InterPro" id="IPR017441">
    <property type="entry name" value="Protein_kinase_ATP_BS"/>
</dbReference>
<dbReference type="Gene3D" id="1.10.510.10">
    <property type="entry name" value="Transferase(Phosphotransferase) domain 1"/>
    <property type="match status" value="1"/>
</dbReference>
<protein>
    <submittedName>
        <fullName evidence="8">Unannotated protein</fullName>
    </submittedName>
</protein>
<keyword evidence="6" id="KW-0472">Membrane</keyword>
<evidence type="ECO:0000313" key="9">
    <source>
        <dbReference type="EMBL" id="CAB5031255.1"/>
    </source>
</evidence>
<evidence type="ECO:0000256" key="3">
    <source>
        <dbReference type="ARBA" id="ARBA00022741"/>
    </source>
</evidence>
<keyword evidence="5" id="KW-0067">ATP-binding</keyword>
<dbReference type="GO" id="GO:0004674">
    <property type="term" value="F:protein serine/threonine kinase activity"/>
    <property type="evidence" value="ECO:0007669"/>
    <property type="project" value="UniProtKB-KW"/>
</dbReference>
<keyword evidence="3" id="KW-0547">Nucleotide-binding</keyword>
<evidence type="ECO:0000256" key="5">
    <source>
        <dbReference type="ARBA" id="ARBA00022840"/>
    </source>
</evidence>
<dbReference type="SMART" id="SM00220">
    <property type="entry name" value="S_TKc"/>
    <property type="match status" value="1"/>
</dbReference>
<evidence type="ECO:0000256" key="1">
    <source>
        <dbReference type="ARBA" id="ARBA00022527"/>
    </source>
</evidence>
<dbReference type="PROSITE" id="PS00108">
    <property type="entry name" value="PROTEIN_KINASE_ST"/>
    <property type="match status" value="1"/>
</dbReference>
<keyword evidence="2" id="KW-0808">Transferase</keyword>
<evidence type="ECO:0000256" key="4">
    <source>
        <dbReference type="ARBA" id="ARBA00022777"/>
    </source>
</evidence>
<dbReference type="PROSITE" id="PS00107">
    <property type="entry name" value="PROTEIN_KINASE_ATP"/>
    <property type="match status" value="1"/>
</dbReference>
<keyword evidence="4" id="KW-0418">Kinase</keyword>
<dbReference type="FunFam" id="3.30.200.20:FF:000035">
    <property type="entry name" value="Serine/threonine protein kinase Stk1"/>
    <property type="match status" value="1"/>
</dbReference>
<proteinExistence type="predicted"/>
<dbReference type="SUPFAM" id="SSF56112">
    <property type="entry name" value="Protein kinase-like (PK-like)"/>
    <property type="match status" value="1"/>
</dbReference>
<evidence type="ECO:0000313" key="8">
    <source>
        <dbReference type="EMBL" id="CAB4344651.1"/>
    </source>
</evidence>
<dbReference type="FunFam" id="1.10.510.10:FF:000021">
    <property type="entry name" value="Serine/threonine protein kinase"/>
    <property type="match status" value="1"/>
</dbReference>
<dbReference type="EMBL" id="CAFBPX010000042">
    <property type="protein sequence ID" value="CAB5031255.1"/>
    <property type="molecule type" value="Genomic_DNA"/>
</dbReference>
<sequence length="497" mass="54206">MSSPVGTILGGRYEIDEVIGRGGMSTVYRAHDLTLERWVAVKIMHREVARESEQLERFRREAKSIAKLSSPYVVGVIDADEQDQTPYIVLEYVAGQTLKQRIRDFKRLDIPEAVAFAIEIARGLQAAHERQIVHRDVKPQNVLLDEHGAARVTDFGIARQLNDESLTADGRVLGTTDYVSPEQALGHDVTPQSDLYSLGVVLFEMLTGDVPFHGENQVAVAMCHVRDELPDVQQLRPEISTVLATVVDTATAKELDVRYRDAGEMIADLEEALAVETSRSGHITGEATAVFESLPRETRQRVAVKMSHPWRWLALIALGAVVVVGGFAFVARNAQRGTGTENALSGDGLTAVSLSSGSAQAYDPAGDNAEHDDQAAFAVDRSPPTTWSTEDYLNGNLAKPGVGIAIDARPALTARAIDIVSPTPGWSGRILAANGTQPPATIDDPAWIEVGTVPNATTRTRAQLNTNGTSFRWYLIWIERFATGQSTVEISEVFLYR</sequence>
<dbReference type="AlphaFoldDB" id="A0A6J5ZQ87"/>
<organism evidence="8">
    <name type="scientific">freshwater metagenome</name>
    <dbReference type="NCBI Taxonomy" id="449393"/>
    <lineage>
        <taxon>unclassified sequences</taxon>
        <taxon>metagenomes</taxon>
        <taxon>ecological metagenomes</taxon>
    </lineage>
</organism>
<dbReference type="EMBL" id="CAESAO010000081">
    <property type="protein sequence ID" value="CAB4344651.1"/>
    <property type="molecule type" value="Genomic_DNA"/>
</dbReference>
<dbReference type="PROSITE" id="PS50011">
    <property type="entry name" value="PROTEIN_KINASE_DOM"/>
    <property type="match status" value="1"/>
</dbReference>
<keyword evidence="6" id="KW-1133">Transmembrane helix</keyword>
<keyword evidence="6" id="KW-0812">Transmembrane</keyword>